<name>A0ACC1JHR5_9FUNG</name>
<keyword evidence="2" id="KW-1185">Reference proteome</keyword>
<comment type="caution">
    <text evidence="1">The sequence shown here is derived from an EMBL/GenBank/DDBJ whole genome shotgun (WGS) entry which is preliminary data.</text>
</comment>
<organism evidence="1 2">
    <name type="scientific">Linderina macrospora</name>
    <dbReference type="NCBI Taxonomy" id="4868"/>
    <lineage>
        <taxon>Eukaryota</taxon>
        <taxon>Fungi</taxon>
        <taxon>Fungi incertae sedis</taxon>
        <taxon>Zoopagomycota</taxon>
        <taxon>Kickxellomycotina</taxon>
        <taxon>Kickxellomycetes</taxon>
        <taxon>Kickxellales</taxon>
        <taxon>Kickxellaceae</taxon>
        <taxon>Linderina</taxon>
    </lineage>
</organism>
<proteinExistence type="predicted"/>
<evidence type="ECO:0000313" key="2">
    <source>
        <dbReference type="Proteomes" id="UP001150603"/>
    </source>
</evidence>
<sequence>MFLCGVLWFIGDIPANGHVHAVGVWSYCKLWHLWIRLVFGYLFSCCVLIRAYALHRVFVKHCRFRGWSMAVPILLAVAVLVIYCLAGQLNKDTATIKYIAELEMCKYTLVFHVCSLVLLWAIWLLIALFMFLIRNIQSSFNERRESMMTFIITMVSLLQTTFVSLLHSNSMLTYSVRLSSTWIDFINGNLTIWIIIIYPVYQSLFHRTAYQRQWLAKLENDGLKREYDVHSGGQSGEVMGSTKYSLMGDSPAPGGEASLGRHSRYMSHLGNATVAPTVSDMRSIDAINGYGGYDPGTFMMQEMDTPRQPVPAAIGHSIAPSDRYVL</sequence>
<dbReference type="Proteomes" id="UP001150603">
    <property type="component" value="Unassembled WGS sequence"/>
</dbReference>
<reference evidence="1" key="1">
    <citation type="submission" date="2022-07" db="EMBL/GenBank/DDBJ databases">
        <title>Phylogenomic reconstructions and comparative analyses of Kickxellomycotina fungi.</title>
        <authorList>
            <person name="Reynolds N.K."/>
            <person name="Stajich J.E."/>
            <person name="Barry K."/>
            <person name="Grigoriev I.V."/>
            <person name="Crous P."/>
            <person name="Smith M.E."/>
        </authorList>
    </citation>
    <scope>NUCLEOTIDE SEQUENCE</scope>
    <source>
        <strain evidence="1">NRRL 5244</strain>
    </source>
</reference>
<evidence type="ECO:0000313" key="1">
    <source>
        <dbReference type="EMBL" id="KAJ1951529.1"/>
    </source>
</evidence>
<gene>
    <name evidence="1" type="ORF">FBU59_000101</name>
</gene>
<protein>
    <submittedName>
        <fullName evidence="1">Uncharacterized protein</fullName>
    </submittedName>
</protein>
<dbReference type="EMBL" id="JANBPW010000007">
    <property type="protein sequence ID" value="KAJ1951529.1"/>
    <property type="molecule type" value="Genomic_DNA"/>
</dbReference>
<accession>A0ACC1JHR5</accession>